<dbReference type="EMBL" id="MVDE01000048">
    <property type="protein sequence ID" value="PKQ61186.1"/>
    <property type="molecule type" value="Genomic_DNA"/>
</dbReference>
<evidence type="ECO:0000313" key="2">
    <source>
        <dbReference type="Proteomes" id="UP000233618"/>
    </source>
</evidence>
<keyword evidence="2" id="KW-1185">Reference proteome</keyword>
<dbReference type="AlphaFoldDB" id="A0A2N3HT17"/>
<comment type="caution">
    <text evidence="1">The sequence shown here is derived from an EMBL/GenBank/DDBJ whole genome shotgun (WGS) entry which is preliminary data.</text>
</comment>
<dbReference type="SUPFAM" id="SSF53955">
    <property type="entry name" value="Lysozyme-like"/>
    <property type="match status" value="1"/>
</dbReference>
<dbReference type="Proteomes" id="UP000233618">
    <property type="component" value="Unassembled WGS sequence"/>
</dbReference>
<organism evidence="1 2">
    <name type="scientific">Labilibaculum manganireducens</name>
    <dbReference type="NCBI Taxonomy" id="1940525"/>
    <lineage>
        <taxon>Bacteria</taxon>
        <taxon>Pseudomonadati</taxon>
        <taxon>Bacteroidota</taxon>
        <taxon>Bacteroidia</taxon>
        <taxon>Marinilabiliales</taxon>
        <taxon>Marinifilaceae</taxon>
        <taxon>Labilibaculum</taxon>
    </lineage>
</organism>
<dbReference type="Gene3D" id="1.10.530.10">
    <property type="match status" value="1"/>
</dbReference>
<proteinExistence type="predicted"/>
<name>A0A2N3HT17_9BACT</name>
<reference evidence="1 2" key="1">
    <citation type="journal article" date="2017" name="Front. Microbiol.">
        <title>Labilibaculum manganireducens gen. nov., sp. nov. and Labilibaculum filiforme sp. nov., Novel Bacteroidetes Isolated from Subsurface Sediments of the Baltic Sea.</title>
        <authorList>
            <person name="Vandieken V."/>
            <person name="Marshall I.P."/>
            <person name="Niemann H."/>
            <person name="Engelen B."/>
            <person name="Cypionka H."/>
        </authorList>
    </citation>
    <scope>NUCLEOTIDE SEQUENCE [LARGE SCALE GENOMIC DNA]</scope>
    <source>
        <strain evidence="1 2">59.10-2M</strain>
    </source>
</reference>
<accession>A0A2N3HT17</accession>
<gene>
    <name evidence="1" type="ORF">BZG01_19755</name>
</gene>
<sequence length="262" mass="30375">MGGCFCDRDLTEEEVKGIVKIMRDSENITSYDIFTSSNCPLSSDDKNYKKLTEELNKAMKRYNINSCTRKAHFIAQCYWESDRLKTTLEYSSGSYLNLGQHSDAETNGNTIDGDGPRYKGRGLMQLTWRNNQKSYFDYLLGEDENIKGKTNIDQLMDRSNIYEEKYISNGVTTICNVDYAGLIANELYYSIDSAGWFWNVHRKYKSKNLNYYADFGEKYANRISRLVNGGGNGLSERKEYLKKLYEKVFNLEKCISYDKNNQ</sequence>
<evidence type="ECO:0000313" key="1">
    <source>
        <dbReference type="EMBL" id="PKQ61186.1"/>
    </source>
</evidence>
<dbReference type="InterPro" id="IPR023346">
    <property type="entry name" value="Lysozyme-like_dom_sf"/>
</dbReference>
<evidence type="ECO:0008006" key="3">
    <source>
        <dbReference type="Google" id="ProtNLM"/>
    </source>
</evidence>
<protein>
    <recommendedName>
        <fullName evidence="3">Glycoside hydrolase family 19 catalytic domain-containing protein</fullName>
    </recommendedName>
</protein>